<keyword evidence="3" id="KW-1185">Reference proteome</keyword>
<gene>
    <name evidence="2" type="ORF">CNQ36_29370</name>
</gene>
<name>A0A494V8G0_9ACTN</name>
<dbReference type="Proteomes" id="UP000282170">
    <property type="component" value="Chromosome"/>
</dbReference>
<evidence type="ECO:0000313" key="3">
    <source>
        <dbReference type="Proteomes" id="UP000282170"/>
    </source>
</evidence>
<dbReference type="EMBL" id="CP023407">
    <property type="protein sequence ID" value="AYL39739.1"/>
    <property type="molecule type" value="Genomic_DNA"/>
</dbReference>
<reference evidence="2 3" key="1">
    <citation type="submission" date="2017-09" db="EMBL/GenBank/DDBJ databases">
        <authorList>
            <person name="Zhang H."/>
            <person name="Hu S."/>
            <person name="Xu J."/>
            <person name="He Z."/>
        </authorList>
    </citation>
    <scope>NUCLEOTIDE SEQUENCE [LARGE SCALE GENOMIC DNA]</scope>
    <source>
        <strain evidence="2 3">TXX3120</strain>
    </source>
</reference>
<proteinExistence type="predicted"/>
<dbReference type="AlphaFoldDB" id="A0A494V8G0"/>
<keyword evidence="1" id="KW-1133">Transmembrane helix</keyword>
<accession>A0A494V8G0</accession>
<organism evidence="2 3">
    <name type="scientific">Streptomyces fungicidicus</name>
    <dbReference type="NCBI Taxonomy" id="68203"/>
    <lineage>
        <taxon>Bacteria</taxon>
        <taxon>Bacillati</taxon>
        <taxon>Actinomycetota</taxon>
        <taxon>Actinomycetes</taxon>
        <taxon>Kitasatosporales</taxon>
        <taxon>Streptomycetaceae</taxon>
        <taxon>Streptomyces</taxon>
    </lineage>
</organism>
<evidence type="ECO:0000256" key="1">
    <source>
        <dbReference type="SAM" id="Phobius"/>
    </source>
</evidence>
<keyword evidence="1" id="KW-0472">Membrane</keyword>
<dbReference type="KEGG" id="sfug:CNQ36_29370"/>
<feature type="transmembrane region" description="Helical" evidence="1">
    <location>
        <begin position="45"/>
        <end position="68"/>
    </location>
</feature>
<evidence type="ECO:0000313" key="2">
    <source>
        <dbReference type="EMBL" id="AYL39739.1"/>
    </source>
</evidence>
<keyword evidence="1" id="KW-0812">Transmembrane</keyword>
<feature type="transmembrane region" description="Helical" evidence="1">
    <location>
        <begin position="89"/>
        <end position="112"/>
    </location>
</feature>
<protein>
    <submittedName>
        <fullName evidence="2">Uncharacterized protein</fullName>
    </submittedName>
</protein>
<sequence length="114" mass="11433">MRVFLRFNGASASTVPPHGRRPDGPEARHALLTSSPLLSSALGPALLIALSALGVLALDTALWVSVVSEVAAPARWGFVGGLRVGAGRLGALIAGVLNAVIGLGVVAVKLIAGH</sequence>